<comment type="caution">
    <text evidence="1">The sequence shown here is derived from an EMBL/GenBank/DDBJ whole genome shotgun (WGS) entry which is preliminary data.</text>
</comment>
<name>A0AAW2TR89_9LAMI</name>
<dbReference type="AlphaFoldDB" id="A0AAW2TR89"/>
<reference evidence="1" key="1">
    <citation type="submission" date="2020-06" db="EMBL/GenBank/DDBJ databases">
        <authorList>
            <person name="Li T."/>
            <person name="Hu X."/>
            <person name="Zhang T."/>
            <person name="Song X."/>
            <person name="Zhang H."/>
            <person name="Dai N."/>
            <person name="Sheng W."/>
            <person name="Hou X."/>
            <person name="Wei L."/>
        </authorList>
    </citation>
    <scope>NUCLEOTIDE SEQUENCE</scope>
    <source>
        <strain evidence="1">KEN1</strain>
        <tissue evidence="1">Leaf</tissue>
    </source>
</reference>
<proteinExistence type="predicted"/>
<gene>
    <name evidence="1" type="ORF">Slati_4027100</name>
</gene>
<sequence length="121" mass="13472">MACLYCLLSSVTRACNPSGGIKVTGRWVDLPGWISVAYFWPARSKRGVGSRGLGEGLGFMALRAEALRQVGFTEQRLPPLLCSGRITSRHHLDPLKPVGFGPNWTVTFLSHLKHFSFTHWF</sequence>
<reference evidence="1" key="2">
    <citation type="journal article" date="2024" name="Plant">
        <title>Genomic evolution and insights into agronomic trait innovations of Sesamum species.</title>
        <authorList>
            <person name="Miao H."/>
            <person name="Wang L."/>
            <person name="Qu L."/>
            <person name="Liu H."/>
            <person name="Sun Y."/>
            <person name="Le M."/>
            <person name="Wang Q."/>
            <person name="Wei S."/>
            <person name="Zheng Y."/>
            <person name="Lin W."/>
            <person name="Duan Y."/>
            <person name="Cao H."/>
            <person name="Xiong S."/>
            <person name="Wang X."/>
            <person name="Wei L."/>
            <person name="Li C."/>
            <person name="Ma Q."/>
            <person name="Ju M."/>
            <person name="Zhao R."/>
            <person name="Li G."/>
            <person name="Mu C."/>
            <person name="Tian Q."/>
            <person name="Mei H."/>
            <person name="Zhang T."/>
            <person name="Gao T."/>
            <person name="Zhang H."/>
        </authorList>
    </citation>
    <scope>NUCLEOTIDE SEQUENCE</scope>
    <source>
        <strain evidence="1">KEN1</strain>
    </source>
</reference>
<protein>
    <submittedName>
        <fullName evidence="1">Uncharacterized protein</fullName>
    </submittedName>
</protein>
<dbReference type="EMBL" id="JACGWN010000014">
    <property type="protein sequence ID" value="KAL0407132.1"/>
    <property type="molecule type" value="Genomic_DNA"/>
</dbReference>
<organism evidence="1">
    <name type="scientific">Sesamum latifolium</name>
    <dbReference type="NCBI Taxonomy" id="2727402"/>
    <lineage>
        <taxon>Eukaryota</taxon>
        <taxon>Viridiplantae</taxon>
        <taxon>Streptophyta</taxon>
        <taxon>Embryophyta</taxon>
        <taxon>Tracheophyta</taxon>
        <taxon>Spermatophyta</taxon>
        <taxon>Magnoliopsida</taxon>
        <taxon>eudicotyledons</taxon>
        <taxon>Gunneridae</taxon>
        <taxon>Pentapetalae</taxon>
        <taxon>asterids</taxon>
        <taxon>lamiids</taxon>
        <taxon>Lamiales</taxon>
        <taxon>Pedaliaceae</taxon>
        <taxon>Sesamum</taxon>
    </lineage>
</organism>
<dbReference type="AntiFam" id="ANF00038">
    <property type="entry name" value="Overlaps SRP RNA, same strand"/>
</dbReference>
<accession>A0AAW2TR89</accession>
<evidence type="ECO:0000313" key="1">
    <source>
        <dbReference type="EMBL" id="KAL0407132.1"/>
    </source>
</evidence>